<dbReference type="InterPro" id="IPR013324">
    <property type="entry name" value="RNA_pol_sigma_r3/r4-like"/>
</dbReference>
<reference evidence="6 7" key="1">
    <citation type="submission" date="2019-12" db="EMBL/GenBank/DDBJ databases">
        <authorList>
            <person name="Li C."/>
            <person name="Zhao J."/>
        </authorList>
    </citation>
    <scope>NUCLEOTIDE SEQUENCE [LARGE SCALE GENOMIC DNA]</scope>
    <source>
        <strain evidence="6 7">NEAU-DD11</strain>
    </source>
</reference>
<dbReference type="Proteomes" id="UP000443353">
    <property type="component" value="Unassembled WGS sequence"/>
</dbReference>
<keyword evidence="7" id="KW-1185">Reference proteome</keyword>
<dbReference type="InterPro" id="IPR007627">
    <property type="entry name" value="RNA_pol_sigma70_r2"/>
</dbReference>
<dbReference type="Pfam" id="PF08281">
    <property type="entry name" value="Sigma70_r4_2"/>
    <property type="match status" value="1"/>
</dbReference>
<evidence type="ECO:0000256" key="1">
    <source>
        <dbReference type="ARBA" id="ARBA00010641"/>
    </source>
</evidence>
<organism evidence="6 7">
    <name type="scientific">Massilia cellulosiltytica</name>
    <dbReference type="NCBI Taxonomy" id="2683234"/>
    <lineage>
        <taxon>Bacteria</taxon>
        <taxon>Pseudomonadati</taxon>
        <taxon>Pseudomonadota</taxon>
        <taxon>Betaproteobacteria</taxon>
        <taxon>Burkholderiales</taxon>
        <taxon>Oxalobacteraceae</taxon>
        <taxon>Telluria group</taxon>
        <taxon>Massilia</taxon>
    </lineage>
</organism>
<evidence type="ECO:0000256" key="4">
    <source>
        <dbReference type="ARBA" id="ARBA00023163"/>
    </source>
</evidence>
<dbReference type="PANTHER" id="PTHR43133:SF63">
    <property type="entry name" value="RNA POLYMERASE SIGMA FACTOR FECI-RELATED"/>
    <property type="match status" value="1"/>
</dbReference>
<dbReference type="GO" id="GO:0006352">
    <property type="term" value="P:DNA-templated transcription initiation"/>
    <property type="evidence" value="ECO:0007669"/>
    <property type="project" value="InterPro"/>
</dbReference>
<dbReference type="InterPro" id="IPR013249">
    <property type="entry name" value="RNA_pol_sigma70_r4_t2"/>
</dbReference>
<keyword evidence="4" id="KW-0804">Transcription</keyword>
<dbReference type="SUPFAM" id="SSF88946">
    <property type="entry name" value="Sigma2 domain of RNA polymerase sigma factors"/>
    <property type="match status" value="1"/>
</dbReference>
<dbReference type="InterPro" id="IPR036388">
    <property type="entry name" value="WH-like_DNA-bd_sf"/>
</dbReference>
<proteinExistence type="inferred from homology"/>
<dbReference type="GO" id="GO:0016987">
    <property type="term" value="F:sigma factor activity"/>
    <property type="evidence" value="ECO:0007669"/>
    <property type="project" value="UniProtKB-KW"/>
</dbReference>
<evidence type="ECO:0000259" key="5">
    <source>
        <dbReference type="PROSITE" id="PS50943"/>
    </source>
</evidence>
<dbReference type="EMBL" id="WSES01000003">
    <property type="protein sequence ID" value="MVW60602.1"/>
    <property type="molecule type" value="Genomic_DNA"/>
</dbReference>
<dbReference type="Gene3D" id="1.10.10.10">
    <property type="entry name" value="Winged helix-like DNA-binding domain superfamily/Winged helix DNA-binding domain"/>
    <property type="match status" value="1"/>
</dbReference>
<dbReference type="PROSITE" id="PS50943">
    <property type="entry name" value="HTH_CROC1"/>
    <property type="match status" value="1"/>
</dbReference>
<dbReference type="InterPro" id="IPR013325">
    <property type="entry name" value="RNA_pol_sigma_r2"/>
</dbReference>
<evidence type="ECO:0000256" key="3">
    <source>
        <dbReference type="ARBA" id="ARBA00023082"/>
    </source>
</evidence>
<evidence type="ECO:0000313" key="7">
    <source>
        <dbReference type="Proteomes" id="UP000443353"/>
    </source>
</evidence>
<keyword evidence="2" id="KW-0805">Transcription regulation</keyword>
<dbReference type="InterPro" id="IPR014284">
    <property type="entry name" value="RNA_pol_sigma-70_dom"/>
</dbReference>
<dbReference type="RefSeq" id="WP_160408680.1">
    <property type="nucleotide sequence ID" value="NZ_WSES01000003.1"/>
</dbReference>
<dbReference type="SUPFAM" id="SSF88659">
    <property type="entry name" value="Sigma3 and sigma4 domains of RNA polymerase sigma factors"/>
    <property type="match status" value="1"/>
</dbReference>
<accession>A0A7X3K7L4</accession>
<dbReference type="CDD" id="cd06171">
    <property type="entry name" value="Sigma70_r4"/>
    <property type="match status" value="1"/>
</dbReference>
<dbReference type="GO" id="GO:0003677">
    <property type="term" value="F:DNA binding"/>
    <property type="evidence" value="ECO:0007669"/>
    <property type="project" value="InterPro"/>
</dbReference>
<dbReference type="Pfam" id="PF04542">
    <property type="entry name" value="Sigma70_r2"/>
    <property type="match status" value="1"/>
</dbReference>
<sequence length="215" mass="24184">MYDGMRQQIPHPNSNLFSTTDARMWHAISMSPELHEVLDKWFVQEVLPLEPMLTGFLRRNCREADDIVDLRQDVYVRVYEAAEAGPLENTKAFVFAVARNLLIDRARHSQVAAIVAVAPSGDLPDYVDELCPERHAMGRQDIECLQQAFSDLPPRCREVVELRKIAGLSQRDVATRLGITEGTVEKQIAKGIQFLSATLGVCRSKDRPISEPEVA</sequence>
<dbReference type="PANTHER" id="PTHR43133">
    <property type="entry name" value="RNA POLYMERASE ECF-TYPE SIGMA FACTO"/>
    <property type="match status" value="1"/>
</dbReference>
<protein>
    <submittedName>
        <fullName evidence="6">Sigma-70 family RNA polymerase sigma factor</fullName>
    </submittedName>
</protein>
<dbReference type="InterPro" id="IPR039425">
    <property type="entry name" value="RNA_pol_sigma-70-like"/>
</dbReference>
<dbReference type="NCBIfam" id="TIGR02937">
    <property type="entry name" value="sigma70-ECF"/>
    <property type="match status" value="1"/>
</dbReference>
<comment type="similarity">
    <text evidence="1">Belongs to the sigma-70 factor family. ECF subfamily.</text>
</comment>
<dbReference type="Gene3D" id="1.10.1740.10">
    <property type="match status" value="1"/>
</dbReference>
<comment type="caution">
    <text evidence="6">The sequence shown here is derived from an EMBL/GenBank/DDBJ whole genome shotgun (WGS) entry which is preliminary data.</text>
</comment>
<dbReference type="InterPro" id="IPR001387">
    <property type="entry name" value="Cro/C1-type_HTH"/>
</dbReference>
<evidence type="ECO:0000256" key="2">
    <source>
        <dbReference type="ARBA" id="ARBA00023015"/>
    </source>
</evidence>
<dbReference type="AlphaFoldDB" id="A0A7X3K7L4"/>
<keyword evidence="3" id="KW-0731">Sigma factor</keyword>
<gene>
    <name evidence="6" type="ORF">GPY61_11755</name>
</gene>
<feature type="domain" description="HTH cro/C1-type" evidence="5">
    <location>
        <begin position="159"/>
        <end position="184"/>
    </location>
</feature>
<name>A0A7X3K7L4_9BURK</name>
<evidence type="ECO:0000313" key="6">
    <source>
        <dbReference type="EMBL" id="MVW60602.1"/>
    </source>
</evidence>